<comment type="caution">
    <text evidence="1">The sequence shown here is derived from an EMBL/GenBank/DDBJ whole genome shotgun (WGS) entry which is preliminary data.</text>
</comment>
<name>A0A9W6YA09_9STRA</name>
<sequence>MELLRIDVPVQQMDLSRDNYGVAYDRRDNIGSEYHGNPKAIQLRCKAFAQAPGFQLNVDSFSSKRGGVGNAKFVYKKLNGQQGFDKKANREEIVCPFSIHVSGTEGSGKLLGSISATTT</sequence>
<dbReference type="EMBL" id="BSXT01005552">
    <property type="protein sequence ID" value="GMF60863.1"/>
    <property type="molecule type" value="Genomic_DNA"/>
</dbReference>
<reference evidence="1" key="1">
    <citation type="submission" date="2023-04" db="EMBL/GenBank/DDBJ databases">
        <title>Phytophthora fragariaefolia NBRC 109709.</title>
        <authorList>
            <person name="Ichikawa N."/>
            <person name="Sato H."/>
            <person name="Tonouchi N."/>
        </authorList>
    </citation>
    <scope>NUCLEOTIDE SEQUENCE</scope>
    <source>
        <strain evidence="1">NBRC 109709</strain>
    </source>
</reference>
<protein>
    <submittedName>
        <fullName evidence="1">Unnamed protein product</fullName>
    </submittedName>
</protein>
<organism evidence="1 2">
    <name type="scientific">Phytophthora fragariaefolia</name>
    <dbReference type="NCBI Taxonomy" id="1490495"/>
    <lineage>
        <taxon>Eukaryota</taxon>
        <taxon>Sar</taxon>
        <taxon>Stramenopiles</taxon>
        <taxon>Oomycota</taxon>
        <taxon>Peronosporomycetes</taxon>
        <taxon>Peronosporales</taxon>
        <taxon>Peronosporaceae</taxon>
        <taxon>Phytophthora</taxon>
    </lineage>
</organism>
<evidence type="ECO:0000313" key="1">
    <source>
        <dbReference type="EMBL" id="GMF60863.1"/>
    </source>
</evidence>
<dbReference type="Proteomes" id="UP001165121">
    <property type="component" value="Unassembled WGS sequence"/>
</dbReference>
<keyword evidence="2" id="KW-1185">Reference proteome</keyword>
<dbReference type="OrthoDB" id="119269at2759"/>
<dbReference type="AlphaFoldDB" id="A0A9W6YA09"/>
<evidence type="ECO:0000313" key="2">
    <source>
        <dbReference type="Proteomes" id="UP001165121"/>
    </source>
</evidence>
<proteinExistence type="predicted"/>
<gene>
    <name evidence="1" type="ORF">Pfra01_002646000</name>
</gene>
<accession>A0A9W6YA09</accession>